<gene>
    <name evidence="1" type="ORF">Golax_000006</name>
</gene>
<keyword evidence="2" id="KW-1185">Reference proteome</keyword>
<accession>A0A7J9B5L4</accession>
<dbReference type="Proteomes" id="UP000593574">
    <property type="component" value="Unassembled WGS sequence"/>
</dbReference>
<reference evidence="1 2" key="1">
    <citation type="journal article" date="2019" name="Genome Biol. Evol.">
        <title>Insights into the evolution of the New World diploid cottons (Gossypium, subgenus Houzingenia) based on genome sequencing.</title>
        <authorList>
            <person name="Grover C.E."/>
            <person name="Arick M.A. 2nd"/>
            <person name="Thrash A."/>
            <person name="Conover J.L."/>
            <person name="Sanders W.S."/>
            <person name="Peterson D.G."/>
            <person name="Frelichowski J.E."/>
            <person name="Scheffler J.A."/>
            <person name="Scheffler B.E."/>
            <person name="Wendel J.F."/>
        </authorList>
    </citation>
    <scope>NUCLEOTIDE SEQUENCE [LARGE SCALE GENOMIC DNA]</scope>
    <source>
        <strain evidence="1">4</strain>
        <tissue evidence="1">Leaf</tissue>
    </source>
</reference>
<dbReference type="EMBL" id="JABEZV010450058">
    <property type="protein sequence ID" value="MBA0731580.1"/>
    <property type="molecule type" value="Genomic_DNA"/>
</dbReference>
<proteinExistence type="predicted"/>
<protein>
    <submittedName>
        <fullName evidence="1">Uncharacterized protein</fullName>
    </submittedName>
</protein>
<name>A0A7J9B5L4_9ROSI</name>
<comment type="caution">
    <text evidence="1">The sequence shown here is derived from an EMBL/GenBank/DDBJ whole genome shotgun (WGS) entry which is preliminary data.</text>
</comment>
<organism evidence="1 2">
    <name type="scientific">Gossypium laxum</name>
    <dbReference type="NCBI Taxonomy" id="34288"/>
    <lineage>
        <taxon>Eukaryota</taxon>
        <taxon>Viridiplantae</taxon>
        <taxon>Streptophyta</taxon>
        <taxon>Embryophyta</taxon>
        <taxon>Tracheophyta</taxon>
        <taxon>Spermatophyta</taxon>
        <taxon>Magnoliopsida</taxon>
        <taxon>eudicotyledons</taxon>
        <taxon>Gunneridae</taxon>
        <taxon>Pentapetalae</taxon>
        <taxon>rosids</taxon>
        <taxon>malvids</taxon>
        <taxon>Malvales</taxon>
        <taxon>Malvaceae</taxon>
        <taxon>Malvoideae</taxon>
        <taxon>Gossypium</taxon>
    </lineage>
</organism>
<dbReference type="AlphaFoldDB" id="A0A7J9B5L4"/>
<sequence>MPPPPPPPTTNLTTKPSFLITTPLFFLTKTSSITLTKLNPPNTLLLFIPCTTRTPTLPPPLTPLPTLPCSHWTQFLPSEGAEAVTFSFPRRRKFLDLLTLLPGLVST</sequence>
<evidence type="ECO:0000313" key="1">
    <source>
        <dbReference type="EMBL" id="MBA0731580.1"/>
    </source>
</evidence>
<evidence type="ECO:0000313" key="2">
    <source>
        <dbReference type="Proteomes" id="UP000593574"/>
    </source>
</evidence>